<sequence>YKSVPPSLGHHCHRFFFLPASVLTSPTYRGLILATTTATSSSSKADDLGCPFCLFLYTLLLQSDTSNIYAAAMESEQYSSSNSSSSSTELPPSYGPPPSIS</sequence>
<keyword evidence="2" id="KW-0808">Transferase</keyword>
<evidence type="ECO:0000256" key="1">
    <source>
        <dbReference type="SAM" id="MobiDB-lite"/>
    </source>
</evidence>
<keyword evidence="2" id="KW-0328">Glycosyltransferase</keyword>
<dbReference type="EMBL" id="GDJX01023403">
    <property type="protein sequence ID" value="JAT44533.1"/>
    <property type="molecule type" value="Transcribed_RNA"/>
</dbReference>
<feature type="region of interest" description="Disordered" evidence="1">
    <location>
        <begin position="79"/>
        <end position="101"/>
    </location>
</feature>
<proteinExistence type="predicted"/>
<feature type="non-terminal residue" evidence="2">
    <location>
        <position position="101"/>
    </location>
</feature>
<accession>A0A1D1XQ69</accession>
<dbReference type="AlphaFoldDB" id="A0A1D1XQ69"/>
<organism evidence="2">
    <name type="scientific">Anthurium amnicola</name>
    <dbReference type="NCBI Taxonomy" id="1678845"/>
    <lineage>
        <taxon>Eukaryota</taxon>
        <taxon>Viridiplantae</taxon>
        <taxon>Streptophyta</taxon>
        <taxon>Embryophyta</taxon>
        <taxon>Tracheophyta</taxon>
        <taxon>Spermatophyta</taxon>
        <taxon>Magnoliopsida</taxon>
        <taxon>Liliopsida</taxon>
        <taxon>Araceae</taxon>
        <taxon>Pothoideae</taxon>
        <taxon>Potheae</taxon>
        <taxon>Anthurium</taxon>
    </lineage>
</organism>
<name>A0A1D1XQ69_9ARAE</name>
<protein>
    <submittedName>
        <fullName evidence="2">Orotate phosphoribosyltransferase</fullName>
    </submittedName>
</protein>
<gene>
    <name evidence="2" type="primary">pyrE_0</name>
    <name evidence="2" type="ORF">g.133609</name>
</gene>
<reference evidence="2" key="1">
    <citation type="submission" date="2015-07" db="EMBL/GenBank/DDBJ databases">
        <title>Transcriptome Assembly of Anthurium amnicola.</title>
        <authorList>
            <person name="Suzuki J."/>
        </authorList>
    </citation>
    <scope>NUCLEOTIDE SEQUENCE</scope>
</reference>
<feature type="non-terminal residue" evidence="2">
    <location>
        <position position="1"/>
    </location>
</feature>
<evidence type="ECO:0000313" key="2">
    <source>
        <dbReference type="EMBL" id="JAT44533.1"/>
    </source>
</evidence>
<dbReference type="GO" id="GO:0016757">
    <property type="term" value="F:glycosyltransferase activity"/>
    <property type="evidence" value="ECO:0007669"/>
    <property type="project" value="UniProtKB-KW"/>
</dbReference>